<gene>
    <name evidence="2" type="ORF">ACFQ2T_01865</name>
</gene>
<keyword evidence="1" id="KW-0812">Transmembrane</keyword>
<feature type="transmembrane region" description="Helical" evidence="1">
    <location>
        <begin position="33"/>
        <end position="53"/>
    </location>
</feature>
<evidence type="ECO:0000256" key="1">
    <source>
        <dbReference type="SAM" id="Phobius"/>
    </source>
</evidence>
<dbReference type="EMBL" id="JBHTLN010000001">
    <property type="protein sequence ID" value="MFD1121236.1"/>
    <property type="molecule type" value="Genomic_DNA"/>
</dbReference>
<proteinExistence type="predicted"/>
<reference evidence="3" key="1">
    <citation type="journal article" date="2019" name="Int. J. Syst. Evol. Microbiol.">
        <title>The Global Catalogue of Microorganisms (GCM) 10K type strain sequencing project: providing services to taxonomists for standard genome sequencing and annotation.</title>
        <authorList>
            <consortium name="The Broad Institute Genomics Platform"/>
            <consortium name="The Broad Institute Genome Sequencing Center for Infectious Disease"/>
            <person name="Wu L."/>
            <person name="Ma J."/>
        </authorList>
    </citation>
    <scope>NUCLEOTIDE SEQUENCE [LARGE SCALE GENOMIC DNA]</scope>
    <source>
        <strain evidence="3">CCUG 58411</strain>
    </source>
</reference>
<protein>
    <recommendedName>
        <fullName evidence="4">Ketosynthase</fullName>
    </recommendedName>
</protein>
<keyword evidence="1" id="KW-1133">Transmembrane helix</keyword>
<evidence type="ECO:0008006" key="4">
    <source>
        <dbReference type="Google" id="ProtNLM"/>
    </source>
</evidence>
<feature type="transmembrane region" description="Helical" evidence="1">
    <location>
        <begin position="165"/>
        <end position="187"/>
    </location>
</feature>
<feature type="transmembrane region" description="Helical" evidence="1">
    <location>
        <begin position="140"/>
        <end position="159"/>
    </location>
</feature>
<comment type="caution">
    <text evidence="2">The sequence shown here is derived from an EMBL/GenBank/DDBJ whole genome shotgun (WGS) entry which is preliminary data.</text>
</comment>
<feature type="transmembrane region" description="Helical" evidence="1">
    <location>
        <begin position="7"/>
        <end position="27"/>
    </location>
</feature>
<name>A0ABW3PAU3_9PROT</name>
<feature type="transmembrane region" description="Helical" evidence="1">
    <location>
        <begin position="86"/>
        <end position="104"/>
    </location>
</feature>
<feature type="transmembrane region" description="Helical" evidence="1">
    <location>
        <begin position="60"/>
        <end position="80"/>
    </location>
</feature>
<evidence type="ECO:0000313" key="3">
    <source>
        <dbReference type="Proteomes" id="UP001597206"/>
    </source>
</evidence>
<keyword evidence="3" id="KW-1185">Reference proteome</keyword>
<evidence type="ECO:0000313" key="2">
    <source>
        <dbReference type="EMBL" id="MFD1121236.1"/>
    </source>
</evidence>
<keyword evidence="1" id="KW-0472">Membrane</keyword>
<organism evidence="2 3">
    <name type="scientific">Methylophilus flavus</name>
    <dbReference type="NCBI Taxonomy" id="640084"/>
    <lineage>
        <taxon>Bacteria</taxon>
        <taxon>Pseudomonadati</taxon>
        <taxon>Pseudomonadota</taxon>
        <taxon>Betaproteobacteria</taxon>
        <taxon>Nitrosomonadales</taxon>
        <taxon>Methylophilaceae</taxon>
        <taxon>Methylophilus</taxon>
    </lineage>
</organism>
<sequence length="213" mass="23806">MRKAFKVLRGLVIALIIVSFAVLVHYVNTRGHPSLLGAVLALAPLLLIAFVFSINLDSRLLGVSFLLLVLIASWWVLPLIKQHTGLIFWLQDIGLMLMLLITFARTLLAGRKPLCVGFAEIMNGGPLPAEHERYTYHVTIAWVIFFGLMIVISTLLFLLAPLATWSFFVNFLTLPLVALMFIAEYLVRRSLLTDLPTGNVLDAVRAYMDSRQA</sequence>
<accession>A0ABW3PAU3</accession>
<dbReference type="Proteomes" id="UP001597206">
    <property type="component" value="Unassembled WGS sequence"/>
</dbReference>
<dbReference type="RefSeq" id="WP_379029708.1">
    <property type="nucleotide sequence ID" value="NZ_JBHTLN010000001.1"/>
</dbReference>